<sequence>MAQSRHDRVPIQVWDGTTGLTEPTSVLSPKTGSELSLDSWELGSAPVLESAGGQTLCFGLDHLLHPIDFGLFRKTDGCGVWPLWV</sequence>
<name>A0A2J0Q6Y9_9BACT</name>
<accession>A0A2J0Q6Y9</accession>
<dbReference type="Proteomes" id="UP000228496">
    <property type="component" value="Unassembled WGS sequence"/>
</dbReference>
<gene>
    <name evidence="1" type="ORF">COV29_02915</name>
</gene>
<reference evidence="1 2" key="1">
    <citation type="submission" date="2017-09" db="EMBL/GenBank/DDBJ databases">
        <title>Depth-based differentiation of microbial function through sediment-hosted aquifers and enrichment of novel symbionts in the deep terrestrial subsurface.</title>
        <authorList>
            <person name="Probst A.J."/>
            <person name="Ladd B."/>
            <person name="Jarett J.K."/>
            <person name="Geller-Mcgrath D.E."/>
            <person name="Sieber C.M."/>
            <person name="Emerson J.B."/>
            <person name="Anantharaman K."/>
            <person name="Thomas B.C."/>
            <person name="Malmstrom R."/>
            <person name="Stieglmeier M."/>
            <person name="Klingl A."/>
            <person name="Woyke T."/>
            <person name="Ryan C.M."/>
            <person name="Banfield J.F."/>
        </authorList>
    </citation>
    <scope>NUCLEOTIDE SEQUENCE [LARGE SCALE GENOMIC DNA]</scope>
    <source>
        <strain evidence="1">CG10_big_fil_rev_8_21_14_0_10_36_16</strain>
    </source>
</reference>
<comment type="caution">
    <text evidence="1">The sequence shown here is derived from an EMBL/GenBank/DDBJ whole genome shotgun (WGS) entry which is preliminary data.</text>
</comment>
<proteinExistence type="predicted"/>
<dbReference type="AlphaFoldDB" id="A0A2J0Q6Y9"/>
<evidence type="ECO:0000313" key="2">
    <source>
        <dbReference type="Proteomes" id="UP000228496"/>
    </source>
</evidence>
<protein>
    <submittedName>
        <fullName evidence="1">Uncharacterized protein</fullName>
    </submittedName>
</protein>
<organism evidence="1 2">
    <name type="scientific">Candidatus Yanofskybacteria bacterium CG10_big_fil_rev_8_21_14_0_10_36_16</name>
    <dbReference type="NCBI Taxonomy" id="1975096"/>
    <lineage>
        <taxon>Bacteria</taxon>
        <taxon>Candidatus Yanofskyibacteriota</taxon>
    </lineage>
</organism>
<dbReference type="EMBL" id="PCXQ01000005">
    <property type="protein sequence ID" value="PJE50661.1"/>
    <property type="molecule type" value="Genomic_DNA"/>
</dbReference>
<evidence type="ECO:0000313" key="1">
    <source>
        <dbReference type="EMBL" id="PJE50661.1"/>
    </source>
</evidence>